<dbReference type="RefSeq" id="WP_037301199.1">
    <property type="nucleotide sequence ID" value="NZ_ATAX01000036.1"/>
</dbReference>
<feature type="transmembrane region" description="Helical" evidence="1">
    <location>
        <begin position="190"/>
        <end position="208"/>
    </location>
</feature>
<reference evidence="2 3" key="1">
    <citation type="journal article" date="2014" name="PLoS ONE">
        <title>Rumen cellulosomics: divergent fiber-degrading strategies revealed by comparative genome-wide analysis of six ruminococcal strains.</title>
        <authorList>
            <person name="Dassa B."/>
            <person name="Borovok I."/>
            <person name="Ruimy-Israeli V."/>
            <person name="Lamed R."/>
            <person name="Flint H.J."/>
            <person name="Duncan S.H."/>
            <person name="Henrissat B."/>
            <person name="Coutinho P."/>
            <person name="Morrison M."/>
            <person name="Mosoni P."/>
            <person name="Yeoman C.J."/>
            <person name="White B.A."/>
            <person name="Bayer E.A."/>
        </authorList>
    </citation>
    <scope>NUCLEOTIDE SEQUENCE [LARGE SCALE GENOMIC DNA]</scope>
    <source>
        <strain evidence="2 3">007c</strain>
    </source>
</reference>
<protein>
    <recommendedName>
        <fullName evidence="4">Zinc ribbon domain-containing protein</fullName>
    </recommendedName>
</protein>
<keyword evidence="1" id="KW-0812">Transmembrane</keyword>
<name>W7UE60_RUMFL</name>
<dbReference type="AlphaFoldDB" id="W7UE60"/>
<gene>
    <name evidence="2" type="ORF">RF007C_12795</name>
</gene>
<dbReference type="OrthoDB" id="1711141at2"/>
<evidence type="ECO:0000313" key="3">
    <source>
        <dbReference type="Proteomes" id="UP000019365"/>
    </source>
</evidence>
<evidence type="ECO:0000313" key="2">
    <source>
        <dbReference type="EMBL" id="EWM52223.1"/>
    </source>
</evidence>
<proteinExistence type="predicted"/>
<keyword evidence="3" id="KW-1185">Reference proteome</keyword>
<evidence type="ECO:0000256" key="1">
    <source>
        <dbReference type="SAM" id="Phobius"/>
    </source>
</evidence>
<dbReference type="PATRIC" id="fig|1341157.4.peg.2989"/>
<comment type="caution">
    <text evidence="2">The sequence shown here is derived from an EMBL/GenBank/DDBJ whole genome shotgun (WGS) entry which is preliminary data.</text>
</comment>
<organism evidence="2 3">
    <name type="scientific">Ruminococcus flavefaciens 007c</name>
    <dbReference type="NCBI Taxonomy" id="1341157"/>
    <lineage>
        <taxon>Bacteria</taxon>
        <taxon>Bacillati</taxon>
        <taxon>Bacillota</taxon>
        <taxon>Clostridia</taxon>
        <taxon>Eubacteriales</taxon>
        <taxon>Oscillospiraceae</taxon>
        <taxon>Ruminococcus</taxon>
    </lineage>
</organism>
<feature type="transmembrane region" description="Helical" evidence="1">
    <location>
        <begin position="214"/>
        <end position="234"/>
    </location>
</feature>
<dbReference type="Proteomes" id="UP000019365">
    <property type="component" value="Unassembled WGS sequence"/>
</dbReference>
<accession>W7UE60</accession>
<keyword evidence="1" id="KW-0472">Membrane</keyword>
<dbReference type="EMBL" id="ATAX01000036">
    <property type="protein sequence ID" value="EWM52223.1"/>
    <property type="molecule type" value="Genomic_DNA"/>
</dbReference>
<evidence type="ECO:0008006" key="4">
    <source>
        <dbReference type="Google" id="ProtNLM"/>
    </source>
</evidence>
<dbReference type="eggNOG" id="ENOG502Z9PA">
    <property type="taxonomic scope" value="Bacteria"/>
</dbReference>
<sequence>MGYNLFNVKEVSGVFNSKLNDFRASLGSAVCKGKNITFADNDITYMLKLQHERLSKKGLELDYDIYSRDDNKNKFMTGSNWRDTHYESTVCFNQSGIKRKVRKDGKIKYKDDHKSVLYETITDVVTGTHPDNDPICCPNCGALSTVAGLQNGCSHCRTKFQMDDLFPKVTSYYFLDSPGMTKEEFRSGYLISYTITLIAMFILCLVLRKGIGSYIVSAIASIVLAYILYAYFLLMKLIVGAISSAGKMGTAGSRRKFETRMKKISPEFSYEYFTSKTLSLIKTAVFSENEKDLLFYEGEKLDPKMKDIIDLNYGGALGCESIHEDGDFVTVVTKAYFDVLYAGGDKVFFKKQVFSATLKRRTDIPVNFNFSMTKIACPSCGASFDATKNKNCPYCGNKYEITTDDWALVELKYN</sequence>
<keyword evidence="1" id="KW-1133">Transmembrane helix</keyword>